<keyword evidence="1" id="KW-0472">Membrane</keyword>
<feature type="signal peptide" evidence="2">
    <location>
        <begin position="1"/>
        <end position="17"/>
    </location>
</feature>
<protein>
    <recommendedName>
        <fullName evidence="4">Secreted protein</fullName>
    </recommendedName>
</protein>
<keyword evidence="1" id="KW-1133">Transmembrane helix</keyword>
<keyword evidence="2" id="KW-0732">Signal</keyword>
<sequence length="84" mass="9516">MFVLCFAWSTILTPVCSCCIFHLHRISISLRCPVCLCLCACEGYYLCSNLLYLSLFVFLLFAKSTHPEREGETPWIGRCARCAA</sequence>
<proteinExistence type="predicted"/>
<evidence type="ECO:0000256" key="1">
    <source>
        <dbReference type="SAM" id="Phobius"/>
    </source>
</evidence>
<dbReference type="EMBL" id="GGFL01010219">
    <property type="protein sequence ID" value="MBW74397.1"/>
    <property type="molecule type" value="Transcribed_RNA"/>
</dbReference>
<feature type="chain" id="PRO_5014688870" description="Secreted protein" evidence="2">
    <location>
        <begin position="18"/>
        <end position="84"/>
    </location>
</feature>
<reference evidence="3" key="1">
    <citation type="submission" date="2018-01" db="EMBL/GenBank/DDBJ databases">
        <title>An insight into the sialome of Amazonian anophelines.</title>
        <authorList>
            <person name="Ribeiro J.M."/>
            <person name="Scarpassa V."/>
            <person name="Calvo E."/>
        </authorList>
    </citation>
    <scope>NUCLEOTIDE SEQUENCE</scope>
</reference>
<feature type="transmembrane region" description="Helical" evidence="1">
    <location>
        <begin position="43"/>
        <end position="62"/>
    </location>
</feature>
<evidence type="ECO:0008006" key="4">
    <source>
        <dbReference type="Google" id="ProtNLM"/>
    </source>
</evidence>
<keyword evidence="1" id="KW-0812">Transmembrane</keyword>
<organism evidence="3">
    <name type="scientific">Anopheles darlingi</name>
    <name type="common">Mosquito</name>
    <dbReference type="NCBI Taxonomy" id="43151"/>
    <lineage>
        <taxon>Eukaryota</taxon>
        <taxon>Metazoa</taxon>
        <taxon>Ecdysozoa</taxon>
        <taxon>Arthropoda</taxon>
        <taxon>Hexapoda</taxon>
        <taxon>Insecta</taxon>
        <taxon>Pterygota</taxon>
        <taxon>Neoptera</taxon>
        <taxon>Endopterygota</taxon>
        <taxon>Diptera</taxon>
        <taxon>Nematocera</taxon>
        <taxon>Culicoidea</taxon>
        <taxon>Culicidae</taxon>
        <taxon>Anophelinae</taxon>
        <taxon>Anopheles</taxon>
    </lineage>
</organism>
<name>A0A2M4DA38_ANODA</name>
<dbReference type="AlphaFoldDB" id="A0A2M4DA38"/>
<accession>A0A2M4DA38</accession>
<evidence type="ECO:0000256" key="2">
    <source>
        <dbReference type="SAM" id="SignalP"/>
    </source>
</evidence>
<evidence type="ECO:0000313" key="3">
    <source>
        <dbReference type="EMBL" id="MBW74397.1"/>
    </source>
</evidence>